<gene>
    <name evidence="2" type="ORF">BCR43DRAFT_486872</name>
</gene>
<comment type="caution">
    <text evidence="2">The sequence shown here is derived from an EMBL/GenBank/DDBJ whole genome shotgun (WGS) entry which is preliminary data.</text>
</comment>
<proteinExistence type="predicted"/>
<dbReference type="EMBL" id="MCGN01000002">
    <property type="protein sequence ID" value="ORZ01393.1"/>
    <property type="molecule type" value="Genomic_DNA"/>
</dbReference>
<keyword evidence="3" id="KW-1185">Reference proteome</keyword>
<feature type="compositionally biased region" description="Low complexity" evidence="1">
    <location>
        <begin position="271"/>
        <end position="282"/>
    </location>
</feature>
<dbReference type="AlphaFoldDB" id="A0A1X2HPS4"/>
<dbReference type="Proteomes" id="UP000242180">
    <property type="component" value="Unassembled WGS sequence"/>
</dbReference>
<feature type="compositionally biased region" description="Acidic residues" evidence="1">
    <location>
        <begin position="315"/>
        <end position="324"/>
    </location>
</feature>
<feature type="compositionally biased region" description="Acidic residues" evidence="1">
    <location>
        <begin position="442"/>
        <end position="459"/>
    </location>
</feature>
<feature type="compositionally biased region" description="Low complexity" evidence="1">
    <location>
        <begin position="332"/>
        <end position="341"/>
    </location>
</feature>
<feature type="compositionally biased region" description="Basic and acidic residues" evidence="1">
    <location>
        <begin position="242"/>
        <end position="268"/>
    </location>
</feature>
<feature type="compositionally biased region" description="Acidic residues" evidence="1">
    <location>
        <begin position="406"/>
        <end position="417"/>
    </location>
</feature>
<feature type="region of interest" description="Disordered" evidence="1">
    <location>
        <begin position="43"/>
        <end position="62"/>
    </location>
</feature>
<reference evidence="2 3" key="1">
    <citation type="submission" date="2016-07" db="EMBL/GenBank/DDBJ databases">
        <title>Pervasive Adenine N6-methylation of Active Genes in Fungi.</title>
        <authorList>
            <consortium name="DOE Joint Genome Institute"/>
            <person name="Mondo S.J."/>
            <person name="Dannebaum R.O."/>
            <person name="Kuo R.C."/>
            <person name="Labutti K."/>
            <person name="Haridas S."/>
            <person name="Kuo A."/>
            <person name="Salamov A."/>
            <person name="Ahrendt S.R."/>
            <person name="Lipzen A."/>
            <person name="Sullivan W."/>
            <person name="Andreopoulos W.B."/>
            <person name="Clum A."/>
            <person name="Lindquist E."/>
            <person name="Daum C."/>
            <person name="Ramamoorthy G.K."/>
            <person name="Gryganskyi A."/>
            <person name="Culley D."/>
            <person name="Magnuson J.K."/>
            <person name="James T.Y."/>
            <person name="O'Malley M.A."/>
            <person name="Stajich J.E."/>
            <person name="Spatafora J.W."/>
            <person name="Visel A."/>
            <person name="Grigoriev I.V."/>
        </authorList>
    </citation>
    <scope>NUCLEOTIDE SEQUENCE [LARGE SCALE GENOMIC DNA]</scope>
    <source>
        <strain evidence="2 3">NRRL 2496</strain>
    </source>
</reference>
<feature type="compositionally biased region" description="Low complexity" evidence="1">
    <location>
        <begin position="154"/>
        <end position="168"/>
    </location>
</feature>
<feature type="compositionally biased region" description="Low complexity" evidence="1">
    <location>
        <begin position="177"/>
        <end position="200"/>
    </location>
</feature>
<evidence type="ECO:0000256" key="1">
    <source>
        <dbReference type="SAM" id="MobiDB-lite"/>
    </source>
</evidence>
<dbReference type="STRING" id="13706.A0A1X2HPS4"/>
<protein>
    <submittedName>
        <fullName evidence="2">Uncharacterized protein</fullName>
    </submittedName>
</protein>
<feature type="region of interest" description="Disordered" evidence="1">
    <location>
        <begin position="68"/>
        <end position="212"/>
    </location>
</feature>
<organism evidence="2 3">
    <name type="scientific">Syncephalastrum racemosum</name>
    <name type="common">Filamentous fungus</name>
    <dbReference type="NCBI Taxonomy" id="13706"/>
    <lineage>
        <taxon>Eukaryota</taxon>
        <taxon>Fungi</taxon>
        <taxon>Fungi incertae sedis</taxon>
        <taxon>Mucoromycota</taxon>
        <taxon>Mucoromycotina</taxon>
        <taxon>Mucoromycetes</taxon>
        <taxon>Mucorales</taxon>
        <taxon>Syncephalastraceae</taxon>
        <taxon>Syncephalastrum</taxon>
    </lineage>
</organism>
<evidence type="ECO:0000313" key="2">
    <source>
        <dbReference type="EMBL" id="ORZ01393.1"/>
    </source>
</evidence>
<feature type="region of interest" description="Disordered" evidence="1">
    <location>
        <begin position="242"/>
        <end position="531"/>
    </location>
</feature>
<evidence type="ECO:0000313" key="3">
    <source>
        <dbReference type="Proteomes" id="UP000242180"/>
    </source>
</evidence>
<accession>A0A1X2HPS4</accession>
<dbReference type="InParanoid" id="A0A1X2HPS4"/>
<dbReference type="OrthoDB" id="2291087at2759"/>
<feature type="compositionally biased region" description="Low complexity" evidence="1">
    <location>
        <begin position="431"/>
        <end position="441"/>
    </location>
</feature>
<sequence>MLKLFAHKKKKKTAVVYSVMPTQPPTTPPEPLLVATASSPVLHMPKPKHAVPPTRAVLNYENDKTEIEPIRLVEDTDEEEKVSPMNLSQEDDMSRVRFAHPPAPKRHPDQQQRRSIGTAGSEDSNRVYESALESPLEDLQDEISLGTPNPQPVPSQMQQPPQQHQLEPSTVLPPPVQHSIPQQAHQQQPISQPAAQPAAAGKSRRIQAGRMMEDLQLKSERLEEFTNVKELQRQVQMIQQQREHERAEWHMREQAHRMREKEMMEKISETQAQLFHALAQAQSGLPKQHPQQHEQEQEHVVYPTGANSYRHDSGYLEDDEVEPDEYTRRSASRGSSGAAQPRRPRPRPSRSMEYAHTCRPPPVEYYEDPQPRSYSRSRHYLPSEEEYAPVRPRSSSSSARLYAVPPEEEVDDAEPAEDAYYYYYDKRRSRSSNSSRRAPTLETEDDGEEDLTDEEDYEDLYMPPMAYHPRRPRSNSASARRYEEDPYYMAPPPPPPEEYYGRRSRRLVPNDSASRRRVPGERQHQQAMAMAAARRGMPPYMMYPPNYYPYS</sequence>
<name>A0A1X2HPS4_SYNRA</name>